<keyword evidence="1" id="KW-0732">Signal</keyword>
<protein>
    <recommendedName>
        <fullName evidence="4">Chitin binding Peritrophin-A domain-containing protein</fullName>
    </recommendedName>
</protein>
<feature type="chain" id="PRO_5009287896" description="Chitin binding Peritrophin-A domain-containing protein" evidence="1">
    <location>
        <begin position="22"/>
        <end position="51"/>
    </location>
</feature>
<evidence type="ECO:0008006" key="4">
    <source>
        <dbReference type="Google" id="ProtNLM"/>
    </source>
</evidence>
<proteinExistence type="predicted"/>
<organism evidence="2 3">
    <name type="scientific">Thalassococcus halodurans</name>
    <dbReference type="NCBI Taxonomy" id="373675"/>
    <lineage>
        <taxon>Bacteria</taxon>
        <taxon>Pseudomonadati</taxon>
        <taxon>Pseudomonadota</taxon>
        <taxon>Alphaproteobacteria</taxon>
        <taxon>Rhodobacterales</taxon>
        <taxon>Roseobacteraceae</taxon>
        <taxon>Thalassococcus</taxon>
    </lineage>
</organism>
<dbReference type="PROSITE" id="PS51257">
    <property type="entry name" value="PROKAR_LIPOPROTEIN"/>
    <property type="match status" value="1"/>
</dbReference>
<keyword evidence="3" id="KW-1185">Reference proteome</keyword>
<feature type="signal peptide" evidence="1">
    <location>
        <begin position="1"/>
        <end position="21"/>
    </location>
</feature>
<evidence type="ECO:0000313" key="2">
    <source>
        <dbReference type="EMBL" id="SEF94624.1"/>
    </source>
</evidence>
<evidence type="ECO:0000256" key="1">
    <source>
        <dbReference type="SAM" id="SignalP"/>
    </source>
</evidence>
<dbReference type="OrthoDB" id="7874402at2"/>
<accession>A0A1H5W510</accession>
<dbReference type="Proteomes" id="UP000236752">
    <property type="component" value="Unassembled WGS sequence"/>
</dbReference>
<name>A0A1H5W510_9RHOB</name>
<sequence>MFRTTLTAFALLLSTTVAGFAACSGHSDQAMTCAEGSEYDAESGSCKVISS</sequence>
<evidence type="ECO:0000313" key="3">
    <source>
        <dbReference type="Proteomes" id="UP000236752"/>
    </source>
</evidence>
<dbReference type="RefSeq" id="WP_103909668.1">
    <property type="nucleotide sequence ID" value="NZ_FNUZ01000002.1"/>
</dbReference>
<dbReference type="AlphaFoldDB" id="A0A1H5W510"/>
<reference evidence="2 3" key="1">
    <citation type="submission" date="2016-10" db="EMBL/GenBank/DDBJ databases">
        <authorList>
            <person name="de Groot N.N."/>
        </authorList>
    </citation>
    <scope>NUCLEOTIDE SEQUENCE [LARGE SCALE GENOMIC DNA]</scope>
    <source>
        <strain evidence="2 3">DSM 26915</strain>
    </source>
</reference>
<gene>
    <name evidence="2" type="ORF">SAMN04488045_1312</name>
</gene>
<dbReference type="EMBL" id="FNUZ01000002">
    <property type="protein sequence ID" value="SEF94624.1"/>
    <property type="molecule type" value="Genomic_DNA"/>
</dbReference>